<dbReference type="Proteomes" id="UP000676386">
    <property type="component" value="Unassembled WGS sequence"/>
</dbReference>
<keyword evidence="1" id="KW-0812">Transmembrane</keyword>
<evidence type="ECO:0000256" key="1">
    <source>
        <dbReference type="SAM" id="Phobius"/>
    </source>
</evidence>
<keyword evidence="3" id="KW-1185">Reference proteome</keyword>
<name>A0ABS5ITT8_9BACT</name>
<proteinExistence type="predicted"/>
<gene>
    <name evidence="2" type="ORF">KE626_03555</name>
</gene>
<feature type="transmembrane region" description="Helical" evidence="1">
    <location>
        <begin position="138"/>
        <end position="159"/>
    </location>
</feature>
<dbReference type="EMBL" id="JAGTXB010000001">
    <property type="protein sequence ID" value="MBS0026381.1"/>
    <property type="molecule type" value="Genomic_DNA"/>
</dbReference>
<keyword evidence="1" id="KW-0472">Membrane</keyword>
<dbReference type="RefSeq" id="WP_211971492.1">
    <property type="nucleotide sequence ID" value="NZ_CBFHAM010000053.1"/>
</dbReference>
<keyword evidence="1" id="KW-1133">Transmembrane helix</keyword>
<organism evidence="2 3">
    <name type="scientific">Chitinophaga hostae</name>
    <dbReference type="NCBI Taxonomy" id="2831022"/>
    <lineage>
        <taxon>Bacteria</taxon>
        <taxon>Pseudomonadati</taxon>
        <taxon>Bacteroidota</taxon>
        <taxon>Chitinophagia</taxon>
        <taxon>Chitinophagales</taxon>
        <taxon>Chitinophagaceae</taxon>
        <taxon>Chitinophaga</taxon>
    </lineage>
</organism>
<evidence type="ECO:0000313" key="3">
    <source>
        <dbReference type="Proteomes" id="UP000676386"/>
    </source>
</evidence>
<comment type="caution">
    <text evidence="2">The sequence shown here is derived from an EMBL/GenBank/DDBJ whole genome shotgun (WGS) entry which is preliminary data.</text>
</comment>
<protein>
    <submittedName>
        <fullName evidence="2">Uncharacterized protein</fullName>
    </submittedName>
</protein>
<reference evidence="2 3" key="1">
    <citation type="submission" date="2021-04" db="EMBL/GenBank/DDBJ databases">
        <title>Chitinophaga sp. nov., isolated from the rhizosphere soil.</title>
        <authorList>
            <person name="He S."/>
        </authorList>
    </citation>
    <scope>NUCLEOTIDE SEQUENCE [LARGE SCALE GENOMIC DNA]</scope>
    <source>
        <strain evidence="2 3">2R12</strain>
    </source>
</reference>
<accession>A0ABS5ITT8</accession>
<evidence type="ECO:0000313" key="2">
    <source>
        <dbReference type="EMBL" id="MBS0026381.1"/>
    </source>
</evidence>
<sequence>MNKQTTIAEELMQIAPGINWPAEAPFTVPAGYFEQLPAAILLQIQLDKLRSGTPAVQQNFDVPAGYFDTLPQTILQRIKTEDINPVQTELASISPFLAAIPKQATLTVPDGYFESLQVNHLLPAPPLKVVHRNKVSTWLKWTVAACLTAFIGSNAVLFITNSNNHNKTIIEKQLEDLNDQDIVEYLQTHTDPFDNDAIFASSAVETTPVQNQLKEAVPLDAIEKYLQQTDFSKEALPDKK</sequence>